<keyword evidence="2" id="KW-1185">Reference proteome</keyword>
<dbReference type="InterPro" id="IPR013103">
    <property type="entry name" value="RVT_2"/>
</dbReference>
<protein>
    <submittedName>
        <fullName evidence="3">Uncharacterized mitochondrial protein AtMg00810-like</fullName>
    </submittedName>
</protein>
<evidence type="ECO:0000313" key="2">
    <source>
        <dbReference type="Proteomes" id="UP000694871"/>
    </source>
</evidence>
<feature type="domain" description="Reverse transcriptase Ty1/copia-type" evidence="1">
    <location>
        <begin position="6"/>
        <end position="141"/>
    </location>
</feature>
<reference evidence="3" key="1">
    <citation type="submission" date="2025-08" db="UniProtKB">
        <authorList>
            <consortium name="RefSeq"/>
        </authorList>
    </citation>
    <scope>IDENTIFICATION</scope>
</reference>
<dbReference type="Pfam" id="PF07727">
    <property type="entry name" value="RVT_2"/>
    <property type="match status" value="1"/>
</dbReference>
<evidence type="ECO:0000259" key="1">
    <source>
        <dbReference type="Pfam" id="PF07727"/>
    </source>
</evidence>
<dbReference type="RefSeq" id="XP_015262935.1">
    <property type="nucleotide sequence ID" value="XM_015407449.1"/>
</dbReference>
<evidence type="ECO:0000313" key="3">
    <source>
        <dbReference type="RefSeq" id="XP_015262935.1"/>
    </source>
</evidence>
<dbReference type="GeneID" id="107107190"/>
<gene>
    <name evidence="3" type="primary">LOC107107190</name>
</gene>
<dbReference type="Proteomes" id="UP000694871">
    <property type="component" value="Unplaced"/>
</dbReference>
<accession>A0ABM1JN98</accession>
<dbReference type="PANTHER" id="PTHR11439:SF483">
    <property type="entry name" value="PEPTIDE SYNTHASE GLIP-LIKE, PUTATIVE (AFU_ORTHOLOGUE AFUA_3G12920)-RELATED"/>
    <property type="match status" value="1"/>
</dbReference>
<sequence>MVFKKKERESCMQIKKNIYGLKQTARAWNEKLTMLQSQNFQQGKAEPCLFTRLKDGHYQNVLTYVDDLISCCQSKEDAQEIADNLNKEVEVKQLGDVNHYPGIQTERIENGSFLWNQRHKIMDLAESLGMKDAKKVSTPLEPAYLNLKDGREQSAIQRDNWQTSLSTVSRPDIFVSVGILCRKTDSPSHYDWNSVKSLDRYIIKTADLELKISACDNLRLVEYMNSDWGENKTDYKSISGHLFFCGESLISWTSQK</sequence>
<name>A0ABM1JN98_GEKJA</name>
<organism evidence="2 3">
    <name type="scientific">Gekko japonicus</name>
    <name type="common">Schlegel's Japanese gecko</name>
    <dbReference type="NCBI Taxonomy" id="146911"/>
    <lineage>
        <taxon>Eukaryota</taxon>
        <taxon>Metazoa</taxon>
        <taxon>Chordata</taxon>
        <taxon>Craniata</taxon>
        <taxon>Vertebrata</taxon>
        <taxon>Euteleostomi</taxon>
        <taxon>Lepidosauria</taxon>
        <taxon>Squamata</taxon>
        <taxon>Bifurcata</taxon>
        <taxon>Gekkota</taxon>
        <taxon>Gekkonidae</taxon>
        <taxon>Gekkoninae</taxon>
        <taxon>Gekko</taxon>
    </lineage>
</organism>
<dbReference type="PANTHER" id="PTHR11439">
    <property type="entry name" value="GAG-POL-RELATED RETROTRANSPOSON"/>
    <property type="match status" value="1"/>
</dbReference>
<proteinExistence type="predicted"/>